<dbReference type="AlphaFoldDB" id="A0A3L8Q1Q6"/>
<protein>
    <submittedName>
        <fullName evidence="1">Uncharacterized protein</fullName>
    </submittedName>
</protein>
<sequence length="992" mass="113518">MEVQESCLKTWKEFEPRLEQLNEGSQVFYISFPFWRSAEYEVSLTAEDKLTIDITRSRYCRFFSQPIRYSRARDLLPCVIAATYCSKYVPERYVARSIDLSDTTWDSRDVIRLMSTFCEQQRFVRILAFHVSSATDVPEVFSCQLASIVKSKEFMETCVEDYSDAFTLSFEKACSQLSLKQVNALMEKSGKHRSFFKASFLLSKMLEFANESEDPIAKRQWLDCLLDRVIADSKSCTEINELQVSCEQQRLTYVLDALFQLKFDELSSQLYLFIKLFRSTSSALGQAELKGLLLMARCTITMLESLILACIDLEPEFPSEAIEIKAQIVRHVPSALLYQLLSRLEGNTAIYLINTKGISSVHIARLLQECSAQSDLALEKVILLNLDKSVLGYALDKISQEELPRLMFFLPKETFLLQLREERIKTHEFRATICNHPEFLERYATCLKYLDVVVIVAQVVSPNGLVAFLEKQTDPEDKRTMLGLFIANAPTTSTLIDNYFASKPELGNNLFQEVSVEAQAKVIQEVSEEYSIQLLQQVSTQKQQTIFELIPPTVAYTLYLQLPESEKVKIKTALLAHPTTKSLWFFNGLPEAELVELVLSDTYKVNINGFDSEILTSMIKHILLYKKSESCVVFCRSLNDKNLQAMAQKLSVTQLYELMTALPNNQVGRIVQCDEINPFQESFFEFNPKLYQRLLLTLPAKLVANKIKSQPRSECLAVILNSNQSERIKDVFADMSGFNVPDFLNALKQLEPSQKHAFFVYVNHDVVVSWLKTDRSNYWLSALLLCATAKQAIKILTGSLQNDVPLLIGGEPVVLDQYPSVFIKLSADAHRHILLDNFIPLTSRLRLFNSLDTDKKQAVLNQVCEFVDVKKSTQKKVPIQLLMKMPRQYQASVLTQWIEEGLGSLEAKGNDFFILYILEQNDEQLKEVLALVDKQVLFNSLHKYNFSSAFYEKLTQCLSEPKNSSIYSMIQAFIYQEKTLLTLIQERKAALR</sequence>
<evidence type="ECO:0000313" key="2">
    <source>
        <dbReference type="Proteomes" id="UP000281474"/>
    </source>
</evidence>
<keyword evidence="2" id="KW-1185">Reference proteome</keyword>
<reference evidence="1 2" key="1">
    <citation type="submission" date="2018-09" db="EMBL/GenBank/DDBJ databases">
        <title>Phylogeny of the Shewanellaceae, and recommendation for two new genera, Pseudoshewanella and Parashewanella.</title>
        <authorList>
            <person name="Wang G."/>
        </authorList>
    </citation>
    <scope>NUCLEOTIDE SEQUENCE [LARGE SCALE GENOMIC DNA]</scope>
    <source>
        <strain evidence="1 2">C51</strain>
    </source>
</reference>
<proteinExistence type="predicted"/>
<gene>
    <name evidence="1" type="ORF">D5018_08235</name>
</gene>
<dbReference type="Proteomes" id="UP000281474">
    <property type="component" value="Unassembled WGS sequence"/>
</dbReference>
<comment type="caution">
    <text evidence="1">The sequence shown here is derived from an EMBL/GenBank/DDBJ whole genome shotgun (WGS) entry which is preliminary data.</text>
</comment>
<evidence type="ECO:0000313" key="1">
    <source>
        <dbReference type="EMBL" id="RLV60242.1"/>
    </source>
</evidence>
<name>A0A3L8Q1Q6_9GAMM</name>
<dbReference type="EMBL" id="QZEI01000019">
    <property type="protein sequence ID" value="RLV60242.1"/>
    <property type="molecule type" value="Genomic_DNA"/>
</dbReference>
<organism evidence="1 2">
    <name type="scientific">Parashewanella curva</name>
    <dbReference type="NCBI Taxonomy" id="2338552"/>
    <lineage>
        <taxon>Bacteria</taxon>
        <taxon>Pseudomonadati</taxon>
        <taxon>Pseudomonadota</taxon>
        <taxon>Gammaproteobacteria</taxon>
        <taxon>Alteromonadales</taxon>
        <taxon>Shewanellaceae</taxon>
        <taxon>Parashewanella</taxon>
    </lineage>
</organism>
<accession>A0A3L8Q1Q6</accession>